<dbReference type="PANTHER" id="PTHR45753:SF6">
    <property type="entry name" value="ASPARTATE CARBAMOYLTRANSFERASE"/>
    <property type="match status" value="1"/>
</dbReference>
<name>A0A0G1CH13_9BACT</name>
<dbReference type="PRINTS" id="PR00101">
    <property type="entry name" value="ATCASE"/>
</dbReference>
<dbReference type="AlphaFoldDB" id="A0A0G1CH13"/>
<accession>A0A0G1CH13</accession>
<feature type="domain" description="Aspartate/ornithine carbamoyltransferase carbamoyl-P binding" evidence="2">
    <location>
        <begin position="11"/>
        <end position="146"/>
    </location>
</feature>
<dbReference type="InterPro" id="IPR006130">
    <property type="entry name" value="Asp/Orn_carbamoylTrfase"/>
</dbReference>
<protein>
    <submittedName>
        <fullName evidence="3">Aspartate carbamoyltransferase</fullName>
    </submittedName>
</protein>
<dbReference type="InterPro" id="IPR006132">
    <property type="entry name" value="Asp/Orn_carbamoyltranf_P-bd"/>
</dbReference>
<dbReference type="GO" id="GO:0016597">
    <property type="term" value="F:amino acid binding"/>
    <property type="evidence" value="ECO:0007669"/>
    <property type="project" value="InterPro"/>
</dbReference>
<proteinExistence type="predicted"/>
<organism evidence="3 4">
    <name type="scientific">Candidatus Gottesmanbacteria bacterium GW2011_GWA1_43_11</name>
    <dbReference type="NCBI Taxonomy" id="1618436"/>
    <lineage>
        <taxon>Bacteria</taxon>
        <taxon>Candidatus Gottesmaniibacteriota</taxon>
    </lineage>
</organism>
<evidence type="ECO:0000259" key="2">
    <source>
        <dbReference type="Pfam" id="PF02729"/>
    </source>
</evidence>
<dbReference type="SUPFAM" id="SSF53671">
    <property type="entry name" value="Aspartate/ornithine carbamoyltransferase"/>
    <property type="match status" value="1"/>
</dbReference>
<dbReference type="InterPro" id="IPR036901">
    <property type="entry name" value="Asp/Orn_carbamoylTrfase_sf"/>
</dbReference>
<dbReference type="Pfam" id="PF02729">
    <property type="entry name" value="OTCace_N"/>
    <property type="match status" value="1"/>
</dbReference>
<dbReference type="Gene3D" id="3.40.50.1370">
    <property type="entry name" value="Aspartate/ornithine carbamoyltransferase"/>
    <property type="match status" value="1"/>
</dbReference>
<dbReference type="GO" id="GO:0016743">
    <property type="term" value="F:carboxyl- or carbamoyltransferase activity"/>
    <property type="evidence" value="ECO:0007669"/>
    <property type="project" value="InterPro"/>
</dbReference>
<reference evidence="3 4" key="1">
    <citation type="journal article" date="2015" name="Nature">
        <title>rRNA introns, odd ribosomes, and small enigmatic genomes across a large radiation of phyla.</title>
        <authorList>
            <person name="Brown C.T."/>
            <person name="Hug L.A."/>
            <person name="Thomas B.C."/>
            <person name="Sharon I."/>
            <person name="Castelle C.J."/>
            <person name="Singh A."/>
            <person name="Wilkins M.J."/>
            <person name="Williams K.H."/>
            <person name="Banfield J.F."/>
        </authorList>
    </citation>
    <scope>NUCLEOTIDE SEQUENCE [LARGE SCALE GENOMIC DNA]</scope>
</reference>
<evidence type="ECO:0000313" key="3">
    <source>
        <dbReference type="EMBL" id="KKS84759.1"/>
    </source>
</evidence>
<evidence type="ECO:0000256" key="1">
    <source>
        <dbReference type="ARBA" id="ARBA00022679"/>
    </source>
</evidence>
<dbReference type="STRING" id="1618436.UV59_C0014G0002"/>
<dbReference type="Proteomes" id="UP000034543">
    <property type="component" value="Unassembled WGS sequence"/>
</dbReference>
<keyword evidence="1 3" id="KW-0808">Transferase</keyword>
<dbReference type="GO" id="GO:0006520">
    <property type="term" value="P:amino acid metabolic process"/>
    <property type="evidence" value="ECO:0007669"/>
    <property type="project" value="InterPro"/>
</dbReference>
<dbReference type="PRINTS" id="PR00100">
    <property type="entry name" value="AOTCASE"/>
</dbReference>
<evidence type="ECO:0000313" key="4">
    <source>
        <dbReference type="Proteomes" id="UP000034543"/>
    </source>
</evidence>
<gene>
    <name evidence="3" type="ORF">UV59_C0014G0002</name>
</gene>
<dbReference type="EMBL" id="LCFB01000014">
    <property type="protein sequence ID" value="KKS84759.1"/>
    <property type="molecule type" value="Genomic_DNA"/>
</dbReference>
<dbReference type="PANTHER" id="PTHR45753">
    <property type="entry name" value="ORNITHINE CARBAMOYLTRANSFERASE, MITOCHONDRIAL"/>
    <property type="match status" value="1"/>
</dbReference>
<comment type="caution">
    <text evidence="3">The sequence shown here is derived from an EMBL/GenBank/DDBJ whole genome shotgun (WGS) entry which is preliminary data.</text>
</comment>
<sequence>MKNQNNFYKSDILTVDQFDKKDLRAITDQAHKMKQLVKENILKNKIMTALFYEPSSRTFASFITAMQRLGGGIIPIQGVAYSSVSKGEILVDTIRTFASFSDIVVLRHPEVGSARLAAEFCDRPLINAGDGVGEHPTQALLDFFTISGHFFHHPDVALR</sequence>
<dbReference type="PATRIC" id="fig|1618436.3.peg.772"/>